<evidence type="ECO:0000256" key="1">
    <source>
        <dbReference type="SAM" id="Phobius"/>
    </source>
</evidence>
<proteinExistence type="predicted"/>
<evidence type="ECO:0000313" key="2">
    <source>
        <dbReference type="EMBL" id="DAD82931.1"/>
    </source>
</evidence>
<keyword evidence="1" id="KW-0472">Membrane</keyword>
<keyword evidence="1" id="KW-0812">Transmembrane</keyword>
<feature type="transmembrane region" description="Helical" evidence="1">
    <location>
        <begin position="20"/>
        <end position="40"/>
    </location>
</feature>
<protein>
    <submittedName>
        <fullName evidence="2">Uncharacterized protein</fullName>
    </submittedName>
</protein>
<reference evidence="2" key="1">
    <citation type="journal article" date="2021" name="Proc. Natl. Acad. Sci. U.S.A.">
        <title>A Catalog of Tens of Thousands of Viruses from Human Metagenomes Reveals Hidden Associations with Chronic Diseases.</title>
        <authorList>
            <person name="Tisza M.J."/>
            <person name="Buck C.B."/>
        </authorList>
    </citation>
    <scope>NUCLEOTIDE SEQUENCE</scope>
    <source>
        <strain evidence="2">CtXZx16</strain>
    </source>
</reference>
<accession>A0A8S5MLW4</accession>
<organism evidence="2">
    <name type="scientific">Siphoviridae sp. ctXZx16</name>
    <dbReference type="NCBI Taxonomy" id="2826371"/>
    <lineage>
        <taxon>Viruses</taxon>
        <taxon>Duplodnaviria</taxon>
        <taxon>Heunggongvirae</taxon>
        <taxon>Uroviricota</taxon>
        <taxon>Caudoviricetes</taxon>
    </lineage>
</organism>
<name>A0A8S5MLW4_9CAUD</name>
<dbReference type="EMBL" id="BK014925">
    <property type="protein sequence ID" value="DAD82931.1"/>
    <property type="molecule type" value="Genomic_DNA"/>
</dbReference>
<sequence>MSIVVISVKIFFRNTSTKSAIVIFFLCQINSLIFFSQCFLSPF</sequence>
<keyword evidence="1" id="KW-1133">Transmembrane helix</keyword>